<dbReference type="EMBL" id="AOIO01000003">
    <property type="protein sequence ID" value="ELZ05929.1"/>
    <property type="molecule type" value="Genomic_DNA"/>
</dbReference>
<reference evidence="2 3" key="1">
    <citation type="journal article" date="2014" name="PLoS Genet.">
        <title>Phylogenetically driven sequencing of extremely halophilic archaea reveals strategies for static and dynamic osmo-response.</title>
        <authorList>
            <person name="Becker E.A."/>
            <person name="Seitzer P.M."/>
            <person name="Tritt A."/>
            <person name="Larsen D."/>
            <person name="Krusor M."/>
            <person name="Yao A.I."/>
            <person name="Wu D."/>
            <person name="Madern D."/>
            <person name="Eisen J.A."/>
            <person name="Darling A.E."/>
            <person name="Facciotti M.T."/>
        </authorList>
    </citation>
    <scope>NUCLEOTIDE SEQUENCE [LARGE SCALE GENOMIC DNA]</scope>
    <source>
        <strain evidence="2 3">DSM 12278</strain>
    </source>
</reference>
<evidence type="ECO:0000313" key="2">
    <source>
        <dbReference type="EMBL" id="ELZ05929.1"/>
    </source>
</evidence>
<gene>
    <name evidence="2" type="ORF">C481_00305</name>
</gene>
<organism evidence="2 3">
    <name type="scientific">Natrialba asiatica (strain ATCC 700177 / DSM 12278 / JCM 9576 / FERM P-10747 / NBRC 102637 / 172P1)</name>
    <dbReference type="NCBI Taxonomy" id="29540"/>
    <lineage>
        <taxon>Archaea</taxon>
        <taxon>Methanobacteriati</taxon>
        <taxon>Methanobacteriota</taxon>
        <taxon>Stenosarchaea group</taxon>
        <taxon>Halobacteria</taxon>
        <taxon>Halobacteriales</taxon>
        <taxon>Natrialbaceae</taxon>
        <taxon>Natrialba</taxon>
    </lineage>
</organism>
<protein>
    <submittedName>
        <fullName evidence="2">Uncharacterized protein</fullName>
    </submittedName>
</protein>
<dbReference type="Proteomes" id="UP000011554">
    <property type="component" value="Unassembled WGS sequence"/>
</dbReference>
<evidence type="ECO:0000256" key="1">
    <source>
        <dbReference type="SAM" id="MobiDB-lite"/>
    </source>
</evidence>
<keyword evidence="3" id="KW-1185">Reference proteome</keyword>
<comment type="caution">
    <text evidence="2">The sequence shown here is derived from an EMBL/GenBank/DDBJ whole genome shotgun (WGS) entry which is preliminary data.</text>
</comment>
<name>M0B8F5_NATA1</name>
<accession>M0B8F5</accession>
<sequence>MIVLFREPYKLPTNRTFSASECSETELPFTQRGTGCDSRGNCEAFGHRRLSSQRTAGSPEIGRSSGRSTVQLRIDPIPDIRMFSYAEIGSSSDERTQSPGAIRMMKRLGSAVQISTPAGDETGTQNGTERVSLEPLNSNRRVLRNSEELVRSAVEERIGYSVLTGVIPPTIVFRRTSLSPGSSARGSGHGVDDG</sequence>
<evidence type="ECO:0000313" key="3">
    <source>
        <dbReference type="Proteomes" id="UP000011554"/>
    </source>
</evidence>
<proteinExistence type="predicted"/>
<feature type="region of interest" description="Disordered" evidence="1">
    <location>
        <begin position="115"/>
        <end position="135"/>
    </location>
</feature>
<dbReference type="AlphaFoldDB" id="M0B8F5"/>
<dbReference type="PATRIC" id="fig|29540.5.peg.61"/>